<feature type="transmembrane region" description="Helical" evidence="8">
    <location>
        <begin position="12"/>
        <end position="31"/>
    </location>
</feature>
<dbReference type="InterPro" id="IPR017927">
    <property type="entry name" value="FAD-bd_FR_type"/>
</dbReference>
<dbReference type="GO" id="GO:0006811">
    <property type="term" value="P:monoatomic ion transport"/>
    <property type="evidence" value="ECO:0007669"/>
    <property type="project" value="UniProtKB-KW"/>
</dbReference>
<comment type="caution">
    <text evidence="10">The sequence shown here is derived from an EMBL/GenBank/DDBJ whole genome shotgun (WGS) entry which is preliminary data.</text>
</comment>
<dbReference type="AlphaFoldDB" id="A0A072NY60"/>
<evidence type="ECO:0000256" key="7">
    <source>
        <dbReference type="ARBA" id="ARBA00023136"/>
    </source>
</evidence>
<dbReference type="Pfam" id="PF08022">
    <property type="entry name" value="FAD_binding_8"/>
    <property type="match status" value="1"/>
</dbReference>
<proteinExistence type="predicted"/>
<dbReference type="InterPro" id="IPR013112">
    <property type="entry name" value="FAD-bd_8"/>
</dbReference>
<dbReference type="Proteomes" id="UP000027920">
    <property type="component" value="Unassembled WGS sequence"/>
</dbReference>
<protein>
    <submittedName>
        <fullName evidence="10">NADPH oxidase</fullName>
    </submittedName>
</protein>
<dbReference type="SFLD" id="SFLDG01168">
    <property type="entry name" value="Ferric_reductase_subgroup_(FRE"/>
    <property type="match status" value="1"/>
</dbReference>
<organism evidence="10 11">
    <name type="scientific">Exophiala aquamarina CBS 119918</name>
    <dbReference type="NCBI Taxonomy" id="1182545"/>
    <lineage>
        <taxon>Eukaryota</taxon>
        <taxon>Fungi</taxon>
        <taxon>Dikarya</taxon>
        <taxon>Ascomycota</taxon>
        <taxon>Pezizomycotina</taxon>
        <taxon>Eurotiomycetes</taxon>
        <taxon>Chaetothyriomycetidae</taxon>
        <taxon>Chaetothyriales</taxon>
        <taxon>Herpotrichiellaceae</taxon>
        <taxon>Exophiala</taxon>
    </lineage>
</organism>
<evidence type="ECO:0000256" key="8">
    <source>
        <dbReference type="SAM" id="Phobius"/>
    </source>
</evidence>
<keyword evidence="3" id="KW-0249">Electron transport</keyword>
<accession>A0A072NY60</accession>
<dbReference type="GO" id="GO:0043020">
    <property type="term" value="C:NADPH oxidase complex"/>
    <property type="evidence" value="ECO:0007669"/>
    <property type="project" value="TreeGrafter"/>
</dbReference>
<keyword evidence="6" id="KW-0406">Ion transport</keyword>
<sequence length="550" mass="63855">MKMMQRLTFRNLAFHILFWGLHWGLFAYGWYQQDDARLAPLNELQYSIWISRGSGLVLSLDALLLPLPMCRNILTFLRPRLRSFLDDPQWIHRQIAYATLSFTIIHVSCHYINFFNVERLQVRPEAAVQIHYTQAGGITGHIMLVCMYFMYTTAHHRVRQQSYETFWYTHHLFIPFFLALYTHATGCFVRDTVEPFSPFAGDDFWAHCLGYQGFRWELFGGFFYLVERLYREIRSRRETKLYRLIKHPYDTIELQFKKPSMQYKPGQWLFINVPEVSKYQWHPFTITSCPHDDYISIHVRQVGDWTKSLANLLGCGPAQGKEFENLDPLATYYVALSAGQTLPRIRIDGPYGAPAEDVLQNDIAVLIGTGIGISPWASVLKNIWHLRASARPPRRLKRVELVWVCRETTAFEWFKTLLSSLEAQSAAAAAASHRSVPEFLRYRIHLTAKLDHESATNIYLNSIEQGQEIDPLTGLRTSTSFGRPDFKRILATIRDDAIADLKLQRRKTLKNLTIGCYYCGPPALAASVETTCSELSKKSRVRFKFWKEHF</sequence>
<dbReference type="STRING" id="1182545.A0A072NY60"/>
<dbReference type="InterPro" id="IPR013121">
    <property type="entry name" value="Fe_red_NAD-bd_6"/>
</dbReference>
<dbReference type="SUPFAM" id="SSF52343">
    <property type="entry name" value="Ferredoxin reductase-like, C-terminal NADP-linked domain"/>
    <property type="match status" value="1"/>
</dbReference>
<feature type="transmembrane region" description="Helical" evidence="8">
    <location>
        <begin position="135"/>
        <end position="154"/>
    </location>
</feature>
<name>A0A072NY60_9EURO</name>
<dbReference type="Pfam" id="PF08030">
    <property type="entry name" value="NAD_binding_6"/>
    <property type="match status" value="1"/>
</dbReference>
<dbReference type="PANTHER" id="PTHR11972">
    <property type="entry name" value="NADPH OXIDASE"/>
    <property type="match status" value="1"/>
</dbReference>
<dbReference type="OrthoDB" id="167398at2759"/>
<dbReference type="VEuPathDB" id="FungiDB:A1O9_11201"/>
<gene>
    <name evidence="10" type="ORF">A1O9_11201</name>
</gene>
<evidence type="ECO:0000259" key="9">
    <source>
        <dbReference type="PROSITE" id="PS51384"/>
    </source>
</evidence>
<comment type="subcellular location">
    <subcellularLocation>
        <location evidence="1">Membrane</location>
        <topology evidence="1">Multi-pass membrane protein</topology>
    </subcellularLocation>
</comment>
<evidence type="ECO:0000256" key="4">
    <source>
        <dbReference type="ARBA" id="ARBA00022989"/>
    </source>
</evidence>
<dbReference type="GeneID" id="25286101"/>
<evidence type="ECO:0000256" key="3">
    <source>
        <dbReference type="ARBA" id="ARBA00022982"/>
    </source>
</evidence>
<keyword evidence="5" id="KW-0560">Oxidoreductase</keyword>
<feature type="domain" description="FAD-binding FR-type" evidence="9">
    <location>
        <begin position="234"/>
        <end position="357"/>
    </location>
</feature>
<dbReference type="CDD" id="cd06186">
    <property type="entry name" value="NOX_Duox_like_FAD_NADP"/>
    <property type="match status" value="1"/>
</dbReference>
<reference evidence="10 11" key="1">
    <citation type="submission" date="2013-03" db="EMBL/GenBank/DDBJ databases">
        <title>The Genome Sequence of Exophiala aquamarina CBS 119918.</title>
        <authorList>
            <consortium name="The Broad Institute Genomics Platform"/>
            <person name="Cuomo C."/>
            <person name="de Hoog S."/>
            <person name="Gorbushina A."/>
            <person name="Walker B."/>
            <person name="Young S.K."/>
            <person name="Zeng Q."/>
            <person name="Gargeya S."/>
            <person name="Fitzgerald M."/>
            <person name="Haas B."/>
            <person name="Abouelleil A."/>
            <person name="Allen A.W."/>
            <person name="Alvarado L."/>
            <person name="Arachchi H.M."/>
            <person name="Berlin A.M."/>
            <person name="Chapman S.B."/>
            <person name="Gainer-Dewar J."/>
            <person name="Goldberg J."/>
            <person name="Griggs A."/>
            <person name="Gujja S."/>
            <person name="Hansen M."/>
            <person name="Howarth C."/>
            <person name="Imamovic A."/>
            <person name="Ireland A."/>
            <person name="Larimer J."/>
            <person name="McCowan C."/>
            <person name="Murphy C."/>
            <person name="Pearson M."/>
            <person name="Poon T.W."/>
            <person name="Priest M."/>
            <person name="Roberts A."/>
            <person name="Saif S."/>
            <person name="Shea T."/>
            <person name="Sisk P."/>
            <person name="Sykes S."/>
            <person name="Wortman J."/>
            <person name="Nusbaum C."/>
            <person name="Birren B."/>
        </authorList>
    </citation>
    <scope>NUCLEOTIDE SEQUENCE [LARGE SCALE GENOMIC DNA]</scope>
    <source>
        <strain evidence="10 11">CBS 119918</strain>
    </source>
</reference>
<dbReference type="HOGENOM" id="CLU_005646_3_0_1"/>
<evidence type="ECO:0000256" key="1">
    <source>
        <dbReference type="ARBA" id="ARBA00004141"/>
    </source>
</evidence>
<dbReference type="GO" id="GO:0042554">
    <property type="term" value="P:superoxide anion generation"/>
    <property type="evidence" value="ECO:0007669"/>
    <property type="project" value="TreeGrafter"/>
</dbReference>
<evidence type="ECO:0000313" key="11">
    <source>
        <dbReference type="Proteomes" id="UP000027920"/>
    </source>
</evidence>
<keyword evidence="7 8" id="KW-0472">Membrane</keyword>
<dbReference type="FunFam" id="2.40.30.10:FF:000091">
    <property type="entry name" value="NADPH oxidase (NoxA), putative"/>
    <property type="match status" value="1"/>
</dbReference>
<dbReference type="GO" id="GO:0006952">
    <property type="term" value="P:defense response"/>
    <property type="evidence" value="ECO:0007669"/>
    <property type="project" value="TreeGrafter"/>
</dbReference>
<dbReference type="RefSeq" id="XP_013255374.1">
    <property type="nucleotide sequence ID" value="XM_013399920.1"/>
</dbReference>
<dbReference type="InterPro" id="IPR017938">
    <property type="entry name" value="Riboflavin_synthase-like_b-brl"/>
</dbReference>
<dbReference type="PANTHER" id="PTHR11972:SF39">
    <property type="entry name" value="FAD-BINDING FR-TYPE DOMAIN-CONTAINING PROTEIN"/>
    <property type="match status" value="1"/>
</dbReference>
<dbReference type="PROSITE" id="PS51384">
    <property type="entry name" value="FAD_FR"/>
    <property type="match status" value="1"/>
</dbReference>
<evidence type="ECO:0000313" key="10">
    <source>
        <dbReference type="EMBL" id="KEF52784.1"/>
    </source>
</evidence>
<keyword evidence="6" id="KW-0813">Transport</keyword>
<feature type="transmembrane region" description="Helical" evidence="8">
    <location>
        <begin position="95"/>
        <end position="115"/>
    </location>
</feature>
<keyword evidence="2 8" id="KW-0812">Transmembrane</keyword>
<dbReference type="SUPFAM" id="SSF63380">
    <property type="entry name" value="Riboflavin synthase domain-like"/>
    <property type="match status" value="1"/>
</dbReference>
<dbReference type="GO" id="GO:0016175">
    <property type="term" value="F:superoxide-generating NAD(P)H oxidase activity"/>
    <property type="evidence" value="ECO:0007669"/>
    <property type="project" value="TreeGrafter"/>
</dbReference>
<keyword evidence="11" id="KW-1185">Reference proteome</keyword>
<evidence type="ECO:0000256" key="2">
    <source>
        <dbReference type="ARBA" id="ARBA00022692"/>
    </source>
</evidence>
<evidence type="ECO:0000256" key="5">
    <source>
        <dbReference type="ARBA" id="ARBA00023002"/>
    </source>
</evidence>
<dbReference type="Gene3D" id="3.40.50.80">
    <property type="entry name" value="Nucleotide-binding domain of ferredoxin-NADP reductase (FNR) module"/>
    <property type="match status" value="1"/>
</dbReference>
<dbReference type="SFLD" id="SFLDG01169">
    <property type="entry name" value="NADPH_oxidase_subgroup_(NOX)"/>
    <property type="match status" value="1"/>
</dbReference>
<evidence type="ECO:0000256" key="6">
    <source>
        <dbReference type="ARBA" id="ARBA00023065"/>
    </source>
</evidence>
<dbReference type="EMBL" id="AMGV01000016">
    <property type="protein sequence ID" value="KEF52784.1"/>
    <property type="molecule type" value="Genomic_DNA"/>
</dbReference>
<dbReference type="SFLD" id="SFLDS00052">
    <property type="entry name" value="Ferric_Reductase_Domain"/>
    <property type="match status" value="1"/>
</dbReference>
<dbReference type="InterPro" id="IPR039261">
    <property type="entry name" value="FNR_nucleotide-bd"/>
</dbReference>
<keyword evidence="4 8" id="KW-1133">Transmembrane helix</keyword>
<dbReference type="Gene3D" id="2.40.30.10">
    <property type="entry name" value="Translation factors"/>
    <property type="match status" value="1"/>
</dbReference>
<feature type="transmembrane region" description="Helical" evidence="8">
    <location>
        <begin position="166"/>
        <end position="184"/>
    </location>
</feature>
<dbReference type="Pfam" id="PF01794">
    <property type="entry name" value="Ferric_reduct"/>
    <property type="match status" value="1"/>
</dbReference>
<dbReference type="InterPro" id="IPR013130">
    <property type="entry name" value="Fe3_Rdtase_TM_dom"/>
</dbReference>
<dbReference type="InterPro" id="IPR050369">
    <property type="entry name" value="RBOH/FRE"/>
</dbReference>